<dbReference type="Proteomes" id="UP000290759">
    <property type="component" value="Unassembled WGS sequence"/>
</dbReference>
<dbReference type="Gene3D" id="2.120.10.30">
    <property type="entry name" value="TolB, C-terminal domain"/>
    <property type="match status" value="1"/>
</dbReference>
<dbReference type="InterPro" id="IPR005511">
    <property type="entry name" value="SMP-30"/>
</dbReference>
<dbReference type="Pfam" id="PF08450">
    <property type="entry name" value="SGL"/>
    <property type="match status" value="1"/>
</dbReference>
<organism evidence="5 6">
    <name type="scientific">Lichenibacterium minor</name>
    <dbReference type="NCBI Taxonomy" id="2316528"/>
    <lineage>
        <taxon>Bacteria</taxon>
        <taxon>Pseudomonadati</taxon>
        <taxon>Pseudomonadota</taxon>
        <taxon>Alphaproteobacteria</taxon>
        <taxon>Hyphomicrobiales</taxon>
        <taxon>Lichenihabitantaceae</taxon>
        <taxon>Lichenibacterium</taxon>
    </lineage>
</organism>
<protein>
    <submittedName>
        <fullName evidence="5">SMP-30/gluconolactonase/LRE family protein</fullName>
    </submittedName>
</protein>
<reference evidence="5 6" key="1">
    <citation type="submission" date="2018-12" db="EMBL/GenBank/DDBJ databases">
        <authorList>
            <person name="Grouzdev D.S."/>
            <person name="Krutkina M.S."/>
        </authorList>
    </citation>
    <scope>NUCLEOTIDE SEQUENCE [LARGE SCALE GENOMIC DNA]</scope>
    <source>
        <strain evidence="5 6">RmlP026</strain>
    </source>
</reference>
<keyword evidence="6" id="KW-1185">Reference proteome</keyword>
<dbReference type="PRINTS" id="PR01790">
    <property type="entry name" value="SMP30FAMILY"/>
</dbReference>
<keyword evidence="3" id="KW-0862">Zinc</keyword>
<evidence type="ECO:0000259" key="4">
    <source>
        <dbReference type="Pfam" id="PF08450"/>
    </source>
</evidence>
<dbReference type="SUPFAM" id="SSF63829">
    <property type="entry name" value="Calcium-dependent phosphotriesterase"/>
    <property type="match status" value="1"/>
</dbReference>
<dbReference type="InterPro" id="IPR013658">
    <property type="entry name" value="SGL"/>
</dbReference>
<proteinExistence type="predicted"/>
<evidence type="ECO:0000256" key="3">
    <source>
        <dbReference type="PIRSR" id="PIRSR605511-2"/>
    </source>
</evidence>
<dbReference type="GO" id="GO:0016787">
    <property type="term" value="F:hydrolase activity"/>
    <property type="evidence" value="ECO:0007669"/>
    <property type="project" value="UniProtKB-KW"/>
</dbReference>
<comment type="caution">
    <text evidence="5">The sequence shown here is derived from an EMBL/GenBank/DDBJ whole genome shotgun (WGS) entry which is preliminary data.</text>
</comment>
<evidence type="ECO:0000256" key="2">
    <source>
        <dbReference type="PIRSR" id="PIRSR605511-1"/>
    </source>
</evidence>
<evidence type="ECO:0000313" key="6">
    <source>
        <dbReference type="Proteomes" id="UP000290759"/>
    </source>
</evidence>
<dbReference type="AlphaFoldDB" id="A0A4Q2U240"/>
<dbReference type="InterPro" id="IPR011042">
    <property type="entry name" value="6-blade_b-propeller_TolB-like"/>
</dbReference>
<name>A0A4Q2U240_9HYPH</name>
<dbReference type="OrthoDB" id="241638at2"/>
<evidence type="ECO:0000313" key="5">
    <source>
        <dbReference type="EMBL" id="RYC29788.1"/>
    </source>
</evidence>
<keyword evidence="3" id="KW-0479">Metal-binding</keyword>
<feature type="active site" description="Proton donor/acceptor" evidence="2">
    <location>
        <position position="259"/>
    </location>
</feature>
<dbReference type="PANTHER" id="PTHR47572">
    <property type="entry name" value="LIPOPROTEIN-RELATED"/>
    <property type="match status" value="1"/>
</dbReference>
<sequence>MTQDTSLLPGRLLRQAGGPKTIEKFTGIEIHDSRLEEVLSADAEPVILYQFTLHGEGTIWDTPNGRLVWSDVPNRRLLGWYPDGHVEVVIDNTEFMNGNALGADGVLVHCEHGRRCISRSDVQGGATPIVTHFEGKRLNSPNDVTVAADGAIWFTDPTFGILMPNQGSIVEPQLDHRSVYRFDPATKDLRRMADFEQPNGLFFSPDGRTLYVSDTARSLGEIIGGHEKDTHEIVAFDVAEDGTLSNRRFFLRTDHGYPDGFAVDARGWVWTTSGDGIQIYAPDRTKLGFFPTPATPANCCFGGKDMDRFFVAAKDYLLVLDLKGPSFLSRSANFMRDLAR</sequence>
<dbReference type="RefSeq" id="WP_129229094.1">
    <property type="nucleotide sequence ID" value="NZ_QYBB01000040.1"/>
</dbReference>
<dbReference type="EMBL" id="QYBB01000040">
    <property type="protein sequence ID" value="RYC29788.1"/>
    <property type="molecule type" value="Genomic_DNA"/>
</dbReference>
<feature type="binding site" evidence="3">
    <location>
        <position position="259"/>
    </location>
    <ligand>
        <name>a divalent metal cation</name>
        <dbReference type="ChEBI" id="CHEBI:60240"/>
    </ligand>
</feature>
<comment type="cofactor">
    <cofactor evidence="3">
        <name>Zn(2+)</name>
        <dbReference type="ChEBI" id="CHEBI:29105"/>
    </cofactor>
    <text evidence="3">Binds 1 divalent metal cation per subunit.</text>
</comment>
<evidence type="ECO:0000256" key="1">
    <source>
        <dbReference type="ARBA" id="ARBA00022801"/>
    </source>
</evidence>
<dbReference type="InterPro" id="IPR051262">
    <property type="entry name" value="SMP-30/CGR1_Lactonase"/>
</dbReference>
<keyword evidence="1" id="KW-0378">Hydrolase</keyword>
<dbReference type="PANTHER" id="PTHR47572:SF4">
    <property type="entry name" value="LACTONASE DRP35"/>
    <property type="match status" value="1"/>
</dbReference>
<gene>
    <name evidence="5" type="ORF">D3273_22250</name>
</gene>
<feature type="binding site" evidence="3">
    <location>
        <position position="199"/>
    </location>
    <ligand>
        <name>a divalent metal cation</name>
        <dbReference type="ChEBI" id="CHEBI:60240"/>
    </ligand>
</feature>
<feature type="binding site" evidence="3">
    <location>
        <position position="142"/>
    </location>
    <ligand>
        <name>substrate</name>
    </ligand>
</feature>
<accession>A0A4Q2U240</accession>
<reference evidence="5 6" key="2">
    <citation type="submission" date="2019-02" db="EMBL/GenBank/DDBJ databases">
        <title>'Lichenibacterium ramalinii' gen. nov. sp. nov., 'Lichenibacterium minor' gen. nov. sp. nov.</title>
        <authorList>
            <person name="Pankratov T."/>
        </authorList>
    </citation>
    <scope>NUCLEOTIDE SEQUENCE [LARGE SCALE GENOMIC DNA]</scope>
    <source>
        <strain evidence="5 6">RmlP026</strain>
    </source>
</reference>
<feature type="domain" description="SMP-30/Gluconolactonase/LRE-like region" evidence="4">
    <location>
        <begin position="55"/>
        <end position="312"/>
    </location>
</feature>
<feature type="binding site" evidence="3">
    <location>
        <position position="56"/>
    </location>
    <ligand>
        <name>a divalent metal cation</name>
        <dbReference type="ChEBI" id="CHEBI:60240"/>
    </ligand>
</feature>
<dbReference type="GO" id="GO:0046872">
    <property type="term" value="F:metal ion binding"/>
    <property type="evidence" value="ECO:0007669"/>
    <property type="project" value="UniProtKB-KW"/>
</dbReference>